<evidence type="ECO:0000256" key="2">
    <source>
        <dbReference type="SAM" id="SignalP"/>
    </source>
</evidence>
<sequence length="790" mass="90409">MKCILWVVCLFKVYCSSNFMRMGVDNSIFVPCVNTYSNSIITSGNTAGKKIDKEKTILFQYPEESKDKASEVLSTLYFPQIVATESVSVASTINKNVSVKDDAYNRTIRIDDLYSDIPEILLLKKYLQKIINKKKKEDVPVLSLGMVTRGYHTENTRDILFQVMKDIFPMYQLHLMTDGMAQAITRIVTTPYSTGYVVAYSLRGEKMVSEIFFYEKAENVSDISTVKLLHQKEYSGYSDYSVLSMVYNYLLTQVSKIAQARHPHMNIKVSGTPDLGFIKPERTESEKDTLQGDQETTVYNIEVLPLVDLVLQRIWEMKFTSDKDFEKIENLNVIQTIRTLSLELLPESDNAEGKLILLPTIGKEQIEIDLALLLEQIVQYTEGVSEKIKTMFEETTKVLEDIQKDMEGHAEKEGEEKQEKKASAHVDTSVYNDVLCPQQALYLLHRVGMTGGYAPSKSDLASAPLQMQRMNIKIVDMRPNSASSSTGTYQVDHTLRTFRDYTRPYTLNSELKQWWHYKKNLDEEVEIRSTLRALIRNDEKSAEYKSAVNKYGQQRVGALIKQVDEIRNGMPYIKFFQNPKYQEVAKAYKKMVVDSAQNSLLDRDISALLKNIPNLVKNAESVISKAQAQVPAPCENLQRFLKQHQLENGKVKSAEKYSPEMDLAEKTALKKKLKQIEEGINYRTYVINTDQRQHEEILRQMQEEKKKAEEMAAEKEKEENKEKEEASKTENETKSKESVLEESPSKQTAENAIHSDPAEDTESRESTPEHKIPGESVHPLEELPIIKDVL</sequence>
<dbReference type="InParanoid" id="I3EEF5"/>
<feature type="signal peptide" evidence="2">
    <location>
        <begin position="1"/>
        <end position="17"/>
    </location>
</feature>
<reference evidence="3" key="1">
    <citation type="submission" date="2011-01" db="EMBL/GenBank/DDBJ databases">
        <title>The Genome Sequence of Nematocida parisii strain ERTm3.</title>
        <authorList>
            <consortium name="The Broad Institute Genome Sequencing Platform"/>
            <consortium name="The Broad Institute Genome Sequencing Center for Infectious Disease"/>
            <person name="Cuomo C."/>
            <person name="Troemel E."/>
            <person name="Young S.K."/>
            <person name="Zeng Q."/>
            <person name="Gargeya S."/>
            <person name="Fitzgerald M."/>
            <person name="Haas B."/>
            <person name="Abouelleil A."/>
            <person name="Alvarado L."/>
            <person name="Arachchi H.M."/>
            <person name="Berlin A."/>
            <person name="Chapman S.B."/>
            <person name="Gearin G."/>
            <person name="Goldberg J."/>
            <person name="Griggs A."/>
            <person name="Gujja S."/>
            <person name="Hansen M."/>
            <person name="Heiman D."/>
            <person name="Howarth C."/>
            <person name="Larimer J."/>
            <person name="Lui A."/>
            <person name="MacDonald P.J.P."/>
            <person name="McCowen C."/>
            <person name="Montmayeur A."/>
            <person name="Murphy C."/>
            <person name="Neiman D."/>
            <person name="Pearson M."/>
            <person name="Priest M."/>
            <person name="Roberts A."/>
            <person name="Saif S."/>
            <person name="Shea T."/>
            <person name="Sisk P."/>
            <person name="Stolte C."/>
            <person name="Sykes S."/>
            <person name="Wortman J."/>
            <person name="Nusbaum C."/>
            <person name="Birren B."/>
        </authorList>
    </citation>
    <scope>NUCLEOTIDE SEQUENCE</scope>
    <source>
        <strain evidence="3">ERTm3</strain>
    </source>
</reference>
<keyword evidence="2" id="KW-0732">Signal</keyword>
<dbReference type="OrthoDB" id="2188813at2759"/>
<feature type="compositionally biased region" description="Basic and acidic residues" evidence="1">
    <location>
        <begin position="702"/>
        <end position="739"/>
    </location>
</feature>
<evidence type="ECO:0000256" key="1">
    <source>
        <dbReference type="SAM" id="MobiDB-lite"/>
    </source>
</evidence>
<evidence type="ECO:0000313" key="4">
    <source>
        <dbReference type="Proteomes" id="UP000002872"/>
    </source>
</evidence>
<feature type="region of interest" description="Disordered" evidence="1">
    <location>
        <begin position="702"/>
        <end position="790"/>
    </location>
</feature>
<accession>I3EEF5</accession>
<proteinExistence type="predicted"/>
<feature type="compositionally biased region" description="Basic and acidic residues" evidence="1">
    <location>
        <begin position="761"/>
        <end position="790"/>
    </location>
</feature>
<dbReference type="HOGENOM" id="CLU_019615_0_0_1"/>
<gene>
    <name evidence="3" type="ORF">NEQG_02149</name>
</gene>
<name>I3EEF5_NEMP3</name>
<dbReference type="EMBL" id="GL870881">
    <property type="protein sequence ID" value="EIJ87602.1"/>
    <property type="molecule type" value="Genomic_DNA"/>
</dbReference>
<dbReference type="AlphaFoldDB" id="I3EEF5"/>
<evidence type="ECO:0000313" key="3">
    <source>
        <dbReference type="EMBL" id="EIJ87602.1"/>
    </source>
</evidence>
<keyword evidence="4" id="KW-1185">Reference proteome</keyword>
<feature type="chain" id="PRO_5003670411" evidence="2">
    <location>
        <begin position="18"/>
        <end position="790"/>
    </location>
</feature>
<dbReference type="Proteomes" id="UP000002872">
    <property type="component" value="Unassembled WGS sequence"/>
</dbReference>
<organism evidence="3 4">
    <name type="scientific">Nematocida parisii (strain ERTm3)</name>
    <name type="common">Nematode killer fungus</name>
    <dbReference type="NCBI Taxonomy" id="935791"/>
    <lineage>
        <taxon>Eukaryota</taxon>
        <taxon>Fungi</taxon>
        <taxon>Fungi incertae sedis</taxon>
        <taxon>Microsporidia</taxon>
        <taxon>Nematocida</taxon>
    </lineage>
</organism>
<dbReference type="OMA" id="FVPCVNT"/>
<protein>
    <submittedName>
        <fullName evidence="3">Uncharacterized protein</fullName>
    </submittedName>
</protein>
<dbReference type="VEuPathDB" id="MicrosporidiaDB:NEQG_02149"/>